<reference evidence="2 3" key="1">
    <citation type="submission" date="2021-12" db="EMBL/GenBank/DDBJ databases">
        <title>Genome sequencing of bacteria with rrn-lacking chromosome and rrn-plasmid.</title>
        <authorList>
            <person name="Anda M."/>
            <person name="Iwasaki W."/>
        </authorList>
    </citation>
    <scope>NUCLEOTIDE SEQUENCE [LARGE SCALE GENOMIC DNA]</scope>
    <source>
        <strain evidence="2 3">NBRC 15940</strain>
    </source>
</reference>
<dbReference type="Proteomes" id="UP001310022">
    <property type="component" value="Unassembled WGS sequence"/>
</dbReference>
<feature type="domain" description="Iminophenyl-pyruvate dimer synthase" evidence="1">
    <location>
        <begin position="17"/>
        <end position="247"/>
    </location>
</feature>
<dbReference type="EMBL" id="BQKE01000003">
    <property type="protein sequence ID" value="GJM63628.1"/>
    <property type="molecule type" value="Genomic_DNA"/>
</dbReference>
<accession>A0AAN5APA5</accession>
<sequence>MALTPINTLEDLYDYLYAAIQLEHATIPPYLTAMYSIMPEHNLEAYNLIRVVVVEEMLHLTLSANILNAIGGTPDLSRADFCPLYPAYLPSGETDFTVSLEKFSKNCIETFLNIERPAKSPEKVGKQPHFLKKPLKEMGGNYILPTVQHDDGEHYHFYSIGEFYHAIEEGLEKIAAEIGEDALFCGDASKQITSDFYYSGGGEIITVTDLASAKAAIRLISEQGEGYEGGIFDYEGELAHYYRFEQLILGKYYHPGDEAGKPSGEPLDIDWNAVYPILTNARLEDYPENSEVRRAAADFNQVYKTFLDKLTKAFNGAPETLIPAVSDMFVIKDKMYQIVRNPAPGTAGNNAAPTFELSLVSEQVKATEGLSYE</sequence>
<dbReference type="PANTHER" id="PTHR34400:SF4">
    <property type="entry name" value="MEMBRANE PROTEIN"/>
    <property type="match status" value="1"/>
</dbReference>
<dbReference type="RefSeq" id="WP_338238769.1">
    <property type="nucleotide sequence ID" value="NZ_BQKE01000003.1"/>
</dbReference>
<keyword evidence="3" id="KW-1185">Reference proteome</keyword>
<name>A0AAN5APA5_9BACT</name>
<dbReference type="Gene3D" id="1.20.1260.10">
    <property type="match status" value="1"/>
</dbReference>
<evidence type="ECO:0000313" key="2">
    <source>
        <dbReference type="EMBL" id="GJM63628.1"/>
    </source>
</evidence>
<protein>
    <recommendedName>
        <fullName evidence="1">Iminophenyl-pyruvate dimer synthase domain-containing protein</fullName>
    </recommendedName>
</protein>
<dbReference type="InterPro" id="IPR012347">
    <property type="entry name" value="Ferritin-like"/>
</dbReference>
<gene>
    <name evidence="2" type="ORF">PEDI_41800</name>
</gene>
<evidence type="ECO:0000259" key="1">
    <source>
        <dbReference type="Pfam" id="PF12902"/>
    </source>
</evidence>
<dbReference type="Pfam" id="PF12902">
    <property type="entry name" value="Ferritin-like"/>
    <property type="match status" value="1"/>
</dbReference>
<comment type="caution">
    <text evidence="2">The sequence shown here is derived from an EMBL/GenBank/DDBJ whole genome shotgun (WGS) entry which is preliminary data.</text>
</comment>
<dbReference type="InterPro" id="IPR026820">
    <property type="entry name" value="VioB/RebD_dom"/>
</dbReference>
<dbReference type="PANTHER" id="PTHR34400">
    <property type="match status" value="1"/>
</dbReference>
<proteinExistence type="predicted"/>
<evidence type="ECO:0000313" key="3">
    <source>
        <dbReference type="Proteomes" id="UP001310022"/>
    </source>
</evidence>
<dbReference type="AlphaFoldDB" id="A0AAN5APA5"/>
<organism evidence="2 3">
    <name type="scientific">Persicobacter diffluens</name>
    <dbReference type="NCBI Taxonomy" id="981"/>
    <lineage>
        <taxon>Bacteria</taxon>
        <taxon>Pseudomonadati</taxon>
        <taxon>Bacteroidota</taxon>
        <taxon>Cytophagia</taxon>
        <taxon>Cytophagales</taxon>
        <taxon>Persicobacteraceae</taxon>
        <taxon>Persicobacter</taxon>
    </lineage>
</organism>